<dbReference type="GO" id="GO:0006281">
    <property type="term" value="P:DNA repair"/>
    <property type="evidence" value="ECO:0007669"/>
    <property type="project" value="UniProtKB-KW"/>
</dbReference>
<comment type="similarity">
    <text evidence="2">Belongs to the WD repeat HIR1 family.</text>
</comment>
<feature type="compositionally biased region" description="Basic and acidic residues" evidence="10">
    <location>
        <begin position="464"/>
        <end position="480"/>
    </location>
</feature>
<dbReference type="AlphaFoldDB" id="A0A6M2DIZ6"/>
<feature type="repeat" description="WD" evidence="9">
    <location>
        <begin position="164"/>
        <end position="205"/>
    </location>
</feature>
<name>A0A6M2DIZ6_XENCH</name>
<evidence type="ECO:0000256" key="8">
    <source>
        <dbReference type="ARBA" id="ARBA00023242"/>
    </source>
</evidence>
<evidence type="ECO:0000256" key="3">
    <source>
        <dbReference type="ARBA" id="ARBA00022574"/>
    </source>
</evidence>
<dbReference type="InterPro" id="IPR001680">
    <property type="entry name" value="WD40_rpt"/>
</dbReference>
<keyword evidence="6" id="KW-0156">Chromatin regulator</keyword>
<dbReference type="Pfam" id="PF24105">
    <property type="entry name" value="Beta-prop_CAF1B_HIR1"/>
    <property type="match status" value="1"/>
</dbReference>
<evidence type="ECO:0000256" key="5">
    <source>
        <dbReference type="ARBA" id="ARBA00022763"/>
    </source>
</evidence>
<protein>
    <submittedName>
        <fullName evidence="12">Putative histone transcription regulator hira wd repeat superfamily protein</fullName>
    </submittedName>
</protein>
<dbReference type="InterPro" id="IPR055410">
    <property type="entry name" value="Beta-prop_CAF1B_HIR1"/>
</dbReference>
<evidence type="ECO:0000256" key="4">
    <source>
        <dbReference type="ARBA" id="ARBA00022737"/>
    </source>
</evidence>
<dbReference type="InterPro" id="IPR001632">
    <property type="entry name" value="WD40_G-protein_beta-like"/>
</dbReference>
<dbReference type="GO" id="GO:0006334">
    <property type="term" value="P:nucleosome assembly"/>
    <property type="evidence" value="ECO:0007669"/>
    <property type="project" value="TreeGrafter"/>
</dbReference>
<dbReference type="GO" id="GO:0006335">
    <property type="term" value="P:DNA replication-dependent chromatin assembly"/>
    <property type="evidence" value="ECO:0007669"/>
    <property type="project" value="InterPro"/>
</dbReference>
<dbReference type="PANTHER" id="PTHR15271:SF4">
    <property type="entry name" value="CHROMATIN ASSEMBLY FACTOR 1 SUBUNIT B"/>
    <property type="match status" value="1"/>
</dbReference>
<dbReference type="InterPro" id="IPR045145">
    <property type="entry name" value="PTHR15271"/>
</dbReference>
<reference evidence="12" key="1">
    <citation type="submission" date="2020-03" db="EMBL/GenBank/DDBJ databases">
        <title>Transcriptomic Profiling of the Digestive Tract of the Rat Flea, Xenopsylla cheopis, Following Blood Feeding and Infection with Yersinia pestis.</title>
        <authorList>
            <person name="Bland D.M."/>
            <person name="Martens C.A."/>
            <person name="Virtaneva K."/>
            <person name="Kanakabandi K."/>
            <person name="Long D."/>
            <person name="Rosenke R."/>
            <person name="Saturday G.A."/>
            <person name="Hoyt F.H."/>
            <person name="Bruno D.P."/>
            <person name="Ribeiro J.M.C."/>
            <person name="Hinnebusch J."/>
        </authorList>
    </citation>
    <scope>NUCLEOTIDE SEQUENCE</scope>
</reference>
<evidence type="ECO:0000256" key="6">
    <source>
        <dbReference type="ARBA" id="ARBA00022853"/>
    </source>
</evidence>
<evidence type="ECO:0000256" key="9">
    <source>
        <dbReference type="PROSITE-ProRule" id="PRU00221"/>
    </source>
</evidence>
<keyword evidence="8" id="KW-0539">Nucleus</keyword>
<evidence type="ECO:0000256" key="7">
    <source>
        <dbReference type="ARBA" id="ARBA00023204"/>
    </source>
</evidence>
<feature type="region of interest" description="Disordered" evidence="10">
    <location>
        <begin position="464"/>
        <end position="486"/>
    </location>
</feature>
<keyword evidence="4" id="KW-0677">Repeat</keyword>
<feature type="domain" description="CAF1B/HIR1 beta-propeller" evidence="11">
    <location>
        <begin position="1"/>
        <end position="370"/>
    </location>
</feature>
<dbReference type="PROSITE" id="PS00678">
    <property type="entry name" value="WD_REPEATS_1"/>
    <property type="match status" value="1"/>
</dbReference>
<dbReference type="PRINTS" id="PR00319">
    <property type="entry name" value="GPROTEINB"/>
</dbReference>
<evidence type="ECO:0000256" key="1">
    <source>
        <dbReference type="ARBA" id="ARBA00004123"/>
    </source>
</evidence>
<evidence type="ECO:0000256" key="10">
    <source>
        <dbReference type="SAM" id="MobiDB-lite"/>
    </source>
</evidence>
<sequence>MKCTIPEISWHNRDPVLSIDLQPKVVDTDVQRLATGGTDSHVLIWYIKASDDGLATVEIAADLTRHEKAVNVVRWCPSGEYLASGDDDNVIMIWKQRTDADPPSLEEDNEADKEVWNSIKILRGHLQDVYDISWSPNSLFLISGSVDNTAILWDLTKGKSIGILDDQKNFVQGVTWDPQNKYVATMSSDRTCRVYDIKTKKVVSRSSKGKPEGENNQCPRIYHDDTLQSFFRRLSFSPDGLLLAVPSGAIEKQNRMTINTTFIYSRYSLKIPIVALPSKEYSIAVKFCPLLFCLRNTSPVIPLPYRMIIAVATRSSVVLYDTEQSTPFAVISNIHYTRLTDISWSSDGKILAVSSTDGFCSLITFANDELGKIYEKLLVDVDTNVKNDSEEIKSIEQLNMHDESAINGMDVSDNLNTTDHSHDEIRLVIEDSQISGDNIDSSKQSQNENVMDIDEKLDLQLDVKQNESKESDVTKDEKPVIGKTPRRVPLITLSSPKSTKIKSKE</sequence>
<keyword evidence="3 9" id="KW-0853">WD repeat</keyword>
<comment type="subcellular location">
    <subcellularLocation>
        <location evidence="1">Nucleus</location>
    </subcellularLocation>
</comment>
<proteinExistence type="inferred from homology"/>
<dbReference type="PANTHER" id="PTHR15271">
    <property type="entry name" value="CHROMATIN ASSEMBLY FACTOR 1 SUBUNIT B"/>
    <property type="match status" value="1"/>
</dbReference>
<accession>A0A6M2DIZ6</accession>
<evidence type="ECO:0000259" key="11">
    <source>
        <dbReference type="Pfam" id="PF24105"/>
    </source>
</evidence>
<dbReference type="Gene3D" id="2.130.10.10">
    <property type="entry name" value="YVTN repeat-like/Quinoprotein amine dehydrogenase"/>
    <property type="match status" value="3"/>
</dbReference>
<dbReference type="PROSITE" id="PS50082">
    <property type="entry name" value="WD_REPEATS_2"/>
    <property type="match status" value="3"/>
</dbReference>
<keyword evidence="7" id="KW-0234">DNA repair</keyword>
<dbReference type="SMART" id="SM00320">
    <property type="entry name" value="WD40"/>
    <property type="match status" value="5"/>
</dbReference>
<dbReference type="InterPro" id="IPR036322">
    <property type="entry name" value="WD40_repeat_dom_sf"/>
</dbReference>
<evidence type="ECO:0000256" key="2">
    <source>
        <dbReference type="ARBA" id="ARBA00007306"/>
    </source>
</evidence>
<dbReference type="GO" id="GO:0033186">
    <property type="term" value="C:CAF-1 complex"/>
    <property type="evidence" value="ECO:0007669"/>
    <property type="project" value="TreeGrafter"/>
</dbReference>
<dbReference type="PROSITE" id="PS50294">
    <property type="entry name" value="WD_REPEATS_REGION"/>
    <property type="match status" value="2"/>
</dbReference>
<organism evidence="12">
    <name type="scientific">Xenopsylla cheopis</name>
    <name type="common">Oriental rat flea</name>
    <name type="synonym">Pulex cheopis</name>
    <dbReference type="NCBI Taxonomy" id="163159"/>
    <lineage>
        <taxon>Eukaryota</taxon>
        <taxon>Metazoa</taxon>
        <taxon>Ecdysozoa</taxon>
        <taxon>Arthropoda</taxon>
        <taxon>Hexapoda</taxon>
        <taxon>Insecta</taxon>
        <taxon>Pterygota</taxon>
        <taxon>Neoptera</taxon>
        <taxon>Endopterygota</taxon>
        <taxon>Siphonaptera</taxon>
        <taxon>Pulicidae</taxon>
        <taxon>Xenopsyllinae</taxon>
        <taxon>Xenopsylla</taxon>
    </lineage>
</organism>
<evidence type="ECO:0000313" key="12">
    <source>
        <dbReference type="EMBL" id="NOV45650.1"/>
    </source>
</evidence>
<keyword evidence="5" id="KW-0227">DNA damage</keyword>
<dbReference type="InterPro" id="IPR019775">
    <property type="entry name" value="WD40_repeat_CS"/>
</dbReference>
<feature type="repeat" description="WD" evidence="9">
    <location>
        <begin position="122"/>
        <end position="163"/>
    </location>
</feature>
<dbReference type="SUPFAM" id="SSF50978">
    <property type="entry name" value="WD40 repeat-like"/>
    <property type="match status" value="1"/>
</dbReference>
<dbReference type="GO" id="GO:0005634">
    <property type="term" value="C:nucleus"/>
    <property type="evidence" value="ECO:0007669"/>
    <property type="project" value="UniProtKB-SubCell"/>
</dbReference>
<dbReference type="EMBL" id="GIIL01001924">
    <property type="protein sequence ID" value="NOV45650.1"/>
    <property type="molecule type" value="Transcribed_RNA"/>
</dbReference>
<dbReference type="InterPro" id="IPR015943">
    <property type="entry name" value="WD40/YVTN_repeat-like_dom_sf"/>
</dbReference>
<feature type="repeat" description="WD" evidence="9">
    <location>
        <begin position="63"/>
        <end position="95"/>
    </location>
</feature>